<dbReference type="WBParaSite" id="GPUH_0001157701-mRNA-1">
    <property type="protein sequence ID" value="GPUH_0001157701-mRNA-1"/>
    <property type="gene ID" value="GPUH_0001157701"/>
</dbReference>
<protein>
    <submittedName>
        <fullName evidence="3">PCI domain-containing protein</fullName>
    </submittedName>
</protein>
<evidence type="ECO:0000313" key="3">
    <source>
        <dbReference type="WBParaSite" id="GPUH_0001157701-mRNA-1"/>
    </source>
</evidence>
<dbReference type="OrthoDB" id="428342at2759"/>
<reference evidence="1 2" key="2">
    <citation type="submission" date="2018-11" db="EMBL/GenBank/DDBJ databases">
        <authorList>
            <consortium name="Pathogen Informatics"/>
        </authorList>
    </citation>
    <scope>NUCLEOTIDE SEQUENCE [LARGE SCALE GENOMIC DNA]</scope>
</reference>
<evidence type="ECO:0000313" key="1">
    <source>
        <dbReference type="EMBL" id="VDN18944.1"/>
    </source>
</evidence>
<reference evidence="3" key="1">
    <citation type="submission" date="2016-06" db="UniProtKB">
        <authorList>
            <consortium name="WormBaseParasite"/>
        </authorList>
    </citation>
    <scope>IDENTIFICATION</scope>
</reference>
<dbReference type="EMBL" id="UYRT01078637">
    <property type="protein sequence ID" value="VDN18944.1"/>
    <property type="molecule type" value="Genomic_DNA"/>
</dbReference>
<dbReference type="PANTHER" id="PTHR21581:SF6">
    <property type="entry name" value="TRAFFICKING PROTEIN PARTICLE COMPLEX SUBUNIT 12"/>
    <property type="match status" value="1"/>
</dbReference>
<keyword evidence="2" id="KW-1185">Reference proteome</keyword>
<gene>
    <name evidence="1" type="ORF">GPUH_LOCUS11563</name>
</gene>
<sequence length="292" mass="33434">MGTNAALPDLLGDALQQRLGKTVTRPAVSKDMGGVHRLIADGHFRAAVNLTAHLLTQANQGFGMAGQPSSNTQYTFEVWACRFQLLMALKLYVLLNEELASFEELDAPDLYYQYYPNLFSQKQKGSLVLFSMRLIHAEALCFTPFPWAALERIDRLEQNVNKVLANSAGRSERFQKIWNDRLLAVQKMRARTLFFLKEYTTSMVLYNRLSRADMNREQKVALKLMLMRMALAVGDEKKLERYSNEVATMSSDNDVLHRCLKRIFYGDYSEAVEVLYTRPDFSATSEVNNFRN</sequence>
<dbReference type="GO" id="GO:0005794">
    <property type="term" value="C:Golgi apparatus"/>
    <property type="evidence" value="ECO:0007669"/>
    <property type="project" value="TreeGrafter"/>
</dbReference>
<dbReference type="AlphaFoldDB" id="A0A183DS72"/>
<name>A0A183DS72_9BILA</name>
<accession>A0A183DS72</accession>
<dbReference type="Proteomes" id="UP000271098">
    <property type="component" value="Unassembled WGS sequence"/>
</dbReference>
<dbReference type="PANTHER" id="PTHR21581">
    <property type="entry name" value="D-ALANYL-D-ALANINE CARBOXYPEPTIDASE"/>
    <property type="match status" value="1"/>
</dbReference>
<proteinExistence type="predicted"/>
<organism evidence="3">
    <name type="scientific">Gongylonema pulchrum</name>
    <dbReference type="NCBI Taxonomy" id="637853"/>
    <lineage>
        <taxon>Eukaryota</taxon>
        <taxon>Metazoa</taxon>
        <taxon>Ecdysozoa</taxon>
        <taxon>Nematoda</taxon>
        <taxon>Chromadorea</taxon>
        <taxon>Rhabditida</taxon>
        <taxon>Spirurina</taxon>
        <taxon>Spiruromorpha</taxon>
        <taxon>Spiruroidea</taxon>
        <taxon>Gongylonematidae</taxon>
        <taxon>Gongylonema</taxon>
    </lineage>
</organism>
<dbReference type="GO" id="GO:0030008">
    <property type="term" value="C:TRAPP complex"/>
    <property type="evidence" value="ECO:0007669"/>
    <property type="project" value="TreeGrafter"/>
</dbReference>
<evidence type="ECO:0000313" key="2">
    <source>
        <dbReference type="Proteomes" id="UP000271098"/>
    </source>
</evidence>